<dbReference type="InterPro" id="IPR023375">
    <property type="entry name" value="ADC_dom_sf"/>
</dbReference>
<dbReference type="Proteomes" id="UP000184096">
    <property type="component" value="Chromosome I"/>
</dbReference>
<dbReference type="InterPro" id="IPR010451">
    <property type="entry name" value="Acetoacetate_decarboxylase"/>
</dbReference>
<accession>A0A1M7TKW9</accession>
<dbReference type="AlphaFoldDB" id="A0A1M7TKW9"/>
<protein>
    <submittedName>
        <fullName evidence="1">Acetoacetate decarboxylase</fullName>
    </submittedName>
</protein>
<name>A0A1M7TKW9_9BRAD</name>
<dbReference type="OrthoDB" id="1950454at2"/>
<evidence type="ECO:0000313" key="2">
    <source>
        <dbReference type="Proteomes" id="UP000184096"/>
    </source>
</evidence>
<dbReference type="RefSeq" id="WP_072817720.1">
    <property type="nucleotide sequence ID" value="NZ_LT670849.1"/>
</dbReference>
<keyword evidence="2" id="KW-1185">Reference proteome</keyword>
<proteinExistence type="predicted"/>
<organism evidence="1 2">
    <name type="scientific">Bradyrhizobium erythrophlei</name>
    <dbReference type="NCBI Taxonomy" id="1437360"/>
    <lineage>
        <taxon>Bacteria</taxon>
        <taxon>Pseudomonadati</taxon>
        <taxon>Pseudomonadota</taxon>
        <taxon>Alphaproteobacteria</taxon>
        <taxon>Hyphomicrobiales</taxon>
        <taxon>Nitrobacteraceae</taxon>
        <taxon>Bradyrhizobium</taxon>
    </lineage>
</organism>
<reference evidence="2" key="1">
    <citation type="submission" date="2016-11" db="EMBL/GenBank/DDBJ databases">
        <authorList>
            <person name="Varghese N."/>
            <person name="Submissions S."/>
        </authorList>
    </citation>
    <scope>NUCLEOTIDE SEQUENCE [LARGE SCALE GENOMIC DNA]</scope>
    <source>
        <strain evidence="2">GAS401</strain>
    </source>
</reference>
<dbReference type="SUPFAM" id="SSF160104">
    <property type="entry name" value="Acetoacetate decarboxylase-like"/>
    <property type="match status" value="1"/>
</dbReference>
<dbReference type="Gene3D" id="2.40.400.10">
    <property type="entry name" value="Acetoacetate decarboxylase-like"/>
    <property type="match status" value="1"/>
</dbReference>
<dbReference type="GO" id="GO:0016829">
    <property type="term" value="F:lyase activity"/>
    <property type="evidence" value="ECO:0007669"/>
    <property type="project" value="InterPro"/>
</dbReference>
<evidence type="ECO:0000313" key="1">
    <source>
        <dbReference type="EMBL" id="SHN71288.1"/>
    </source>
</evidence>
<dbReference type="EMBL" id="LT670849">
    <property type="protein sequence ID" value="SHN71288.1"/>
    <property type="molecule type" value="Genomic_DNA"/>
</dbReference>
<dbReference type="Pfam" id="PF06314">
    <property type="entry name" value="ADC"/>
    <property type="match status" value="1"/>
</dbReference>
<gene>
    <name evidence="1" type="ORF">SAMN05444170_1981</name>
</gene>
<sequence length="266" mass="29362">MLKGFAVPRSPRGTAALTPPPPWHYAADVLAVEFWSDPEVSATMLPQEVELDARSNGRSVAIFADCQFTANGDEYLDPARYQSREFLVLLDATWRGSQIAWCPYAYTDNDAAIMMGWVQGYPRKLGVVHQTRTFAAQSAASPPLGRNGRLAGCVSAHGQRLADARLTLREEVDRLDGLFDRPVVTRRYFPRLCAGAHDKPVVDELVLCIMDNVMITNGWIGSAELIFPEVHGEDLDMLGPIKVGRGYRFAFSFSVSCNEILANLAV</sequence>